<keyword evidence="2" id="KW-1185">Reference proteome</keyword>
<reference evidence="1" key="1">
    <citation type="submission" date="2022-04" db="EMBL/GenBank/DDBJ databases">
        <title>Genome of the entomopathogenic fungus Entomophthora muscae.</title>
        <authorList>
            <person name="Elya C."/>
            <person name="Lovett B.R."/>
            <person name="Lee E."/>
            <person name="Macias A.M."/>
            <person name="Hajek A.E."/>
            <person name="De Bivort B.L."/>
            <person name="Kasson M.T."/>
            <person name="De Fine Licht H.H."/>
            <person name="Stajich J.E."/>
        </authorList>
    </citation>
    <scope>NUCLEOTIDE SEQUENCE</scope>
    <source>
        <strain evidence="1">Berkeley</strain>
    </source>
</reference>
<dbReference type="Proteomes" id="UP001165960">
    <property type="component" value="Unassembled WGS sequence"/>
</dbReference>
<protein>
    <submittedName>
        <fullName evidence="1">Uncharacterized protein</fullName>
    </submittedName>
</protein>
<accession>A0ACC2T7L6</accession>
<name>A0ACC2T7L6_9FUNG</name>
<dbReference type="EMBL" id="QTSX02003569">
    <property type="protein sequence ID" value="KAJ9070567.1"/>
    <property type="molecule type" value="Genomic_DNA"/>
</dbReference>
<proteinExistence type="predicted"/>
<evidence type="ECO:0000313" key="1">
    <source>
        <dbReference type="EMBL" id="KAJ9070567.1"/>
    </source>
</evidence>
<sequence length="253" mass="27661">MHLDSALSNGFNDPHYHLIKRLFTVLAFLAVGAVILLENRRSIPLAKFTFGAGIVGQAVLVGARFKFYLAGHNELPGYLPYLVVIACAILGGLMAMWAFRAGMVIIFALIGILIAKLLTLIPFLNSDVVYIILATCLLVPFGILGYFVTPLFEIFFSAFLGGMLFMAGIALLFRSSFSDYVLFDLKVVYTPASSSVAIMVVLSLLLAIASLIVNRSLKQKHDCLLLNRCMSLPVLLADVYPFSKPKVYSEGIV</sequence>
<organism evidence="1 2">
    <name type="scientific">Entomophthora muscae</name>
    <dbReference type="NCBI Taxonomy" id="34485"/>
    <lineage>
        <taxon>Eukaryota</taxon>
        <taxon>Fungi</taxon>
        <taxon>Fungi incertae sedis</taxon>
        <taxon>Zoopagomycota</taxon>
        <taxon>Entomophthoromycotina</taxon>
        <taxon>Entomophthoromycetes</taxon>
        <taxon>Entomophthorales</taxon>
        <taxon>Entomophthoraceae</taxon>
        <taxon>Entomophthora</taxon>
    </lineage>
</organism>
<gene>
    <name evidence="1" type="ORF">DSO57_1006617</name>
</gene>
<evidence type="ECO:0000313" key="2">
    <source>
        <dbReference type="Proteomes" id="UP001165960"/>
    </source>
</evidence>
<comment type="caution">
    <text evidence="1">The sequence shown here is derived from an EMBL/GenBank/DDBJ whole genome shotgun (WGS) entry which is preliminary data.</text>
</comment>